<sequence length="317" mass="35177">MSFLFDKVLVTGGAGFIGSQLLRRILPLSRSVIVIDDCSTGRRENVPCSERLTFIEESFVNESLLDEVLPGTTHIYHVACRNLVMSAQNTDVDFHVNLYGGYLLLKKAKERCPKLERFVYTSTASVYGNADVLPTPESSYETTIPYAASKFSMEHYCQVYQRMYQLPIAVLRLSNVYGPGQSTSNPYCGVVAKFFESAAAGLPFQIYSDGTQTRDYTYIEDAVEALLTAGTHSAAVGNVFNIGTAVETSVNRLAEMIAEICGITSPVVNYQPKRPVDVVYRRCLDAGLSYRMLGWKAQTELAQGLLKTYQWLGGERE</sequence>
<name>A0ABQ4NBE3_9BACL</name>
<evidence type="ECO:0000313" key="4">
    <source>
        <dbReference type="Proteomes" id="UP000680304"/>
    </source>
</evidence>
<dbReference type="Gene3D" id="3.90.25.10">
    <property type="entry name" value="UDP-galactose 4-epimerase, domain 1"/>
    <property type="match status" value="1"/>
</dbReference>
<dbReference type="Gene3D" id="3.40.50.720">
    <property type="entry name" value="NAD(P)-binding Rossmann-like Domain"/>
    <property type="match status" value="1"/>
</dbReference>
<proteinExistence type="inferred from homology"/>
<comment type="similarity">
    <text evidence="1">Belongs to the NAD(P)-dependent epimerase/dehydratase family.</text>
</comment>
<protein>
    <submittedName>
        <fullName evidence="3">Epimerase</fullName>
    </submittedName>
</protein>
<evidence type="ECO:0000313" key="3">
    <source>
        <dbReference type="EMBL" id="GIQ65500.1"/>
    </source>
</evidence>
<evidence type="ECO:0000256" key="1">
    <source>
        <dbReference type="ARBA" id="ARBA00007637"/>
    </source>
</evidence>
<dbReference type="PANTHER" id="PTHR43000">
    <property type="entry name" value="DTDP-D-GLUCOSE 4,6-DEHYDRATASE-RELATED"/>
    <property type="match status" value="1"/>
</dbReference>
<reference evidence="3 4" key="1">
    <citation type="submission" date="2021-04" db="EMBL/GenBank/DDBJ databases">
        <title>Draft genome sequence of Paenibacillus cisolokensis, LC2-13A.</title>
        <authorList>
            <person name="Uke A."/>
            <person name="Chhe C."/>
            <person name="Baramee S."/>
            <person name="Kosugi A."/>
        </authorList>
    </citation>
    <scope>NUCLEOTIDE SEQUENCE [LARGE SCALE GENOMIC DNA]</scope>
    <source>
        <strain evidence="3 4">LC2-13A</strain>
    </source>
</reference>
<organism evidence="3 4">
    <name type="scientific">Paenibacillus cisolokensis</name>
    <dbReference type="NCBI Taxonomy" id="1658519"/>
    <lineage>
        <taxon>Bacteria</taxon>
        <taxon>Bacillati</taxon>
        <taxon>Bacillota</taxon>
        <taxon>Bacilli</taxon>
        <taxon>Bacillales</taxon>
        <taxon>Paenibacillaceae</taxon>
        <taxon>Paenibacillus</taxon>
    </lineage>
</organism>
<dbReference type="SUPFAM" id="SSF51735">
    <property type="entry name" value="NAD(P)-binding Rossmann-fold domains"/>
    <property type="match status" value="1"/>
</dbReference>
<accession>A0ABQ4NBE3</accession>
<feature type="domain" description="NAD-dependent epimerase/dehydratase" evidence="2">
    <location>
        <begin position="8"/>
        <end position="243"/>
    </location>
</feature>
<evidence type="ECO:0000259" key="2">
    <source>
        <dbReference type="Pfam" id="PF01370"/>
    </source>
</evidence>
<dbReference type="EMBL" id="BOVJ01000136">
    <property type="protein sequence ID" value="GIQ65500.1"/>
    <property type="molecule type" value="Genomic_DNA"/>
</dbReference>
<dbReference type="Proteomes" id="UP000680304">
    <property type="component" value="Unassembled WGS sequence"/>
</dbReference>
<dbReference type="InterPro" id="IPR036291">
    <property type="entry name" value="NAD(P)-bd_dom_sf"/>
</dbReference>
<dbReference type="RefSeq" id="WP_062495550.1">
    <property type="nucleotide sequence ID" value="NZ_BOVJ01000136.1"/>
</dbReference>
<dbReference type="Pfam" id="PF01370">
    <property type="entry name" value="Epimerase"/>
    <property type="match status" value="1"/>
</dbReference>
<comment type="caution">
    <text evidence="3">The sequence shown here is derived from an EMBL/GenBank/DDBJ whole genome shotgun (WGS) entry which is preliminary data.</text>
</comment>
<keyword evidence="4" id="KW-1185">Reference proteome</keyword>
<dbReference type="InterPro" id="IPR001509">
    <property type="entry name" value="Epimerase_deHydtase"/>
</dbReference>
<gene>
    <name evidence="3" type="ORF">PACILC2_40680</name>
</gene>